<protein>
    <submittedName>
        <fullName evidence="2">DUF4402 domain-containing protein</fullName>
    </submittedName>
</protein>
<evidence type="ECO:0000256" key="1">
    <source>
        <dbReference type="SAM" id="SignalP"/>
    </source>
</evidence>
<reference evidence="2 3" key="1">
    <citation type="submission" date="2020-01" db="EMBL/GenBank/DDBJ databases">
        <authorList>
            <person name="Chen J."/>
            <person name="Zhu S."/>
            <person name="Yang J."/>
        </authorList>
    </citation>
    <scope>NUCLEOTIDE SEQUENCE [LARGE SCALE GENOMIC DNA]</scope>
    <source>
        <strain evidence="2 3">345S023</strain>
    </source>
</reference>
<evidence type="ECO:0000313" key="3">
    <source>
        <dbReference type="Proteomes" id="UP000470213"/>
    </source>
</evidence>
<keyword evidence="3" id="KW-1185">Reference proteome</keyword>
<gene>
    <name evidence="2" type="ORF">GTH32_11030</name>
</gene>
<dbReference type="RefSeq" id="WP_163085715.1">
    <property type="nucleotide sequence ID" value="NZ_JAAAWN010000013.1"/>
</dbReference>
<feature type="chain" id="PRO_5031446642" evidence="1">
    <location>
        <begin position="19"/>
        <end position="150"/>
    </location>
</feature>
<keyword evidence="1" id="KW-0732">Signal</keyword>
<dbReference type="EMBL" id="JAAAWN010000013">
    <property type="protein sequence ID" value="NDV91717.1"/>
    <property type="molecule type" value="Genomic_DNA"/>
</dbReference>
<name>A0A7X5LLT0_9ALTE</name>
<dbReference type="AlphaFoldDB" id="A0A7X5LLT0"/>
<comment type="caution">
    <text evidence="2">The sequence shown here is derived from an EMBL/GenBank/DDBJ whole genome shotgun (WGS) entry which is preliminary data.</text>
</comment>
<dbReference type="InterPro" id="IPR025514">
    <property type="entry name" value="DUF4402"/>
</dbReference>
<proteinExistence type="predicted"/>
<dbReference type="Pfam" id="PF14352">
    <property type="entry name" value="DUF4402"/>
    <property type="match status" value="1"/>
</dbReference>
<organism evidence="2 3">
    <name type="scientific">Alteromonas profundi</name>
    <dbReference type="NCBI Taxonomy" id="2696062"/>
    <lineage>
        <taxon>Bacteria</taxon>
        <taxon>Pseudomonadati</taxon>
        <taxon>Pseudomonadota</taxon>
        <taxon>Gammaproteobacteria</taxon>
        <taxon>Alteromonadales</taxon>
        <taxon>Alteromonadaceae</taxon>
        <taxon>Alteromonas/Salinimonas group</taxon>
        <taxon>Alteromonas</taxon>
    </lineage>
</organism>
<accession>A0A7X5LLT0</accession>
<feature type="signal peptide" evidence="1">
    <location>
        <begin position="1"/>
        <end position="18"/>
    </location>
</feature>
<dbReference type="Proteomes" id="UP000470213">
    <property type="component" value="Unassembled WGS sequence"/>
</dbReference>
<sequence>MKYVVISPFFLLPPSALAFDFITDNELSFGRLAIPRNNVTSTVTVTRTGRSWSRGSIFILEPGTPGEHTITGLAPYTNVSLSVSVPVESVNAFGGPTLRIADIEMQSSGNADINGEFSFFMGATLSTSGSGESYISGATYNFYIPLEITF</sequence>
<evidence type="ECO:0000313" key="2">
    <source>
        <dbReference type="EMBL" id="NDV91717.1"/>
    </source>
</evidence>